<dbReference type="Pfam" id="PF03345">
    <property type="entry name" value="OST48_N"/>
    <property type="match status" value="1"/>
</dbReference>
<keyword evidence="5 8" id="KW-0256">Endoplasmic reticulum</keyword>
<name>A0AAN7UH41_9PEZI</name>
<evidence type="ECO:0000256" key="6">
    <source>
        <dbReference type="ARBA" id="ARBA00022989"/>
    </source>
</evidence>
<comment type="subcellular location">
    <subcellularLocation>
        <location evidence="8">Endoplasmic reticulum membrane</location>
        <topology evidence="8">Single-pass type I membrane protein</topology>
    </subcellularLocation>
    <subcellularLocation>
        <location evidence="1">Membrane</location>
        <topology evidence="1">Single-pass type I membrane protein</topology>
    </subcellularLocation>
</comment>
<protein>
    <recommendedName>
        <fullName evidence="8">Dolichyl-diphosphooligosaccharide--protein glycosyltransferase subunit WBP1</fullName>
        <shortName evidence="8">Oligosaccharyl transferase subunit WBP1</shortName>
    </recommendedName>
</protein>
<keyword evidence="7 8" id="KW-0472">Membrane</keyword>
<evidence type="ECO:0000259" key="10">
    <source>
        <dbReference type="Pfam" id="PF23358"/>
    </source>
</evidence>
<feature type="domain" description="OST48 middle" evidence="10">
    <location>
        <begin position="323"/>
        <end position="465"/>
    </location>
</feature>
<comment type="similarity">
    <text evidence="3 8">Belongs to the DDOST 48 kDa subunit family.</text>
</comment>
<dbReference type="EMBL" id="JAWHQM010000024">
    <property type="protein sequence ID" value="KAK5632325.1"/>
    <property type="molecule type" value="Genomic_DNA"/>
</dbReference>
<dbReference type="GO" id="GO:0018279">
    <property type="term" value="P:protein N-linked glycosylation via asparagine"/>
    <property type="evidence" value="ECO:0007669"/>
    <property type="project" value="UniProtKB-UniRule"/>
</dbReference>
<evidence type="ECO:0000259" key="9">
    <source>
        <dbReference type="Pfam" id="PF03345"/>
    </source>
</evidence>
<sequence length="477" mass="52408">MRSLVSFLLLALVAAVNALSASGGNRLLVILEDVAEKAGYTKFLGDLEGRGFDISYETPKSESLSLFHLGERSYDHVLLFPTKAKGWFLSDTFVPYPTCLGPNLTPSIILQFINAEGNILLALSGSTPVPSSLVSALLEFDIHIPTDRQGLVVDHFNYDAASASEKHDVLLLPTPGPLRPDYKNFFGLSASGKSGVIAFPNGLGQTLGQGALLSPILRAPAASYSYNPKEESEALEDLFAAGSQLSLVSTLQARNSARVTVVGSADMLSDKWFDASVKKVGEKTSVKTLNREFARAVSGWTFGEIGVLRVNWIEHHLNEAGQSNASNPKIYRIKNDVTYSISLSEYSWDKYIPFTVPENDELQLEFSMLSPFHRLKLNPTISSEDSTTYSVSFKLPDQHGIFNFLVNYKRPFLSNVFEKNTVSVRHFAHNEWPRSFVISGAWPWIAGIAATVTGWLGFCALWLYSAPPAKGESKKKQ</sequence>
<keyword evidence="4 8" id="KW-0812">Transmembrane</keyword>
<comment type="subunit">
    <text evidence="8">Component of the oligosaccharyltransferase (OST) complex.</text>
</comment>
<dbReference type="Proteomes" id="UP001305414">
    <property type="component" value="Unassembled WGS sequence"/>
</dbReference>
<accession>A0AAN7UH41</accession>
<comment type="function">
    <text evidence="8">Subunit of the oligosaccharyl transferase (OST) complex that catalyzes the initial transfer of a defined glycan (Glc(3)Man(9)GlcNAc(2) in eukaryotes) from the lipid carrier dolichol-pyrophosphate to an asparagine residue within an Asn-X-Ser/Thr consensus motif in nascent polypeptide chains, the first step in protein N-glycosylation. N-glycosylation occurs cotranslationally and the complex associates with the Sec61 complex at the channel-forming translocon complex that mediates protein translocation across the endoplasmic reticulum (ER).</text>
</comment>
<evidence type="ECO:0000256" key="7">
    <source>
        <dbReference type="ARBA" id="ARBA00023136"/>
    </source>
</evidence>
<organism evidence="11 12">
    <name type="scientific">Xylaria bambusicola</name>
    <dbReference type="NCBI Taxonomy" id="326684"/>
    <lineage>
        <taxon>Eukaryota</taxon>
        <taxon>Fungi</taxon>
        <taxon>Dikarya</taxon>
        <taxon>Ascomycota</taxon>
        <taxon>Pezizomycotina</taxon>
        <taxon>Sordariomycetes</taxon>
        <taxon>Xylariomycetidae</taxon>
        <taxon>Xylariales</taxon>
        <taxon>Xylariaceae</taxon>
        <taxon>Xylaria</taxon>
    </lineage>
</organism>
<evidence type="ECO:0000256" key="4">
    <source>
        <dbReference type="ARBA" id="ARBA00022692"/>
    </source>
</evidence>
<reference evidence="11 12" key="1">
    <citation type="submission" date="2023-10" db="EMBL/GenBank/DDBJ databases">
        <title>Draft genome sequence of Xylaria bambusicola isolate GMP-LS, the root and basal stem rot pathogen of sugarcane in Indonesia.</title>
        <authorList>
            <person name="Selvaraj P."/>
            <person name="Muralishankar V."/>
            <person name="Muruganantham S."/>
            <person name="Sp S."/>
            <person name="Haryani S."/>
            <person name="Lau K.J.X."/>
            <person name="Naqvi N.I."/>
        </authorList>
    </citation>
    <scope>NUCLEOTIDE SEQUENCE [LARGE SCALE GENOMIC DNA]</scope>
    <source>
        <strain evidence="11">GMP-LS</strain>
    </source>
</reference>
<dbReference type="InterPro" id="IPR055457">
    <property type="entry name" value="OST48_N"/>
</dbReference>
<comment type="pathway">
    <text evidence="2 8">Protein modification; protein glycosylation.</text>
</comment>
<evidence type="ECO:0000256" key="5">
    <source>
        <dbReference type="ARBA" id="ARBA00022824"/>
    </source>
</evidence>
<comment type="caution">
    <text evidence="11">The sequence shown here is derived from an EMBL/GenBank/DDBJ whole genome shotgun (WGS) entry which is preliminary data.</text>
</comment>
<keyword evidence="12" id="KW-1185">Reference proteome</keyword>
<proteinExistence type="inferred from homology"/>
<keyword evidence="8" id="KW-0732">Signal</keyword>
<keyword evidence="6 8" id="KW-1133">Transmembrane helix</keyword>
<dbReference type="PANTHER" id="PTHR10830">
    <property type="entry name" value="DOLICHYL-DIPHOSPHOOLIGOSACCHARIDE--PROTEIN GLYCOSYLTRANSFERASE 48 KDA SUBUNIT"/>
    <property type="match status" value="1"/>
</dbReference>
<dbReference type="PANTHER" id="PTHR10830:SF0">
    <property type="entry name" value="DOLICHYL-DIPHOSPHOOLIGOSACCHARIDE--PROTEIN GLYCOSYLTRANSFERASE 48 KDA SUBUNIT"/>
    <property type="match status" value="1"/>
</dbReference>
<dbReference type="AlphaFoldDB" id="A0AAN7UH41"/>
<evidence type="ECO:0000256" key="3">
    <source>
        <dbReference type="ARBA" id="ARBA00008743"/>
    </source>
</evidence>
<evidence type="ECO:0000256" key="1">
    <source>
        <dbReference type="ARBA" id="ARBA00004479"/>
    </source>
</evidence>
<evidence type="ECO:0000256" key="2">
    <source>
        <dbReference type="ARBA" id="ARBA00004922"/>
    </source>
</evidence>
<dbReference type="GO" id="GO:0008250">
    <property type="term" value="C:oligosaccharyltransferase complex"/>
    <property type="evidence" value="ECO:0007669"/>
    <property type="project" value="TreeGrafter"/>
</dbReference>
<feature type="transmembrane region" description="Helical" evidence="8">
    <location>
        <begin position="441"/>
        <end position="464"/>
    </location>
</feature>
<dbReference type="Pfam" id="PF23358">
    <property type="entry name" value="OST48_MD"/>
    <property type="match status" value="1"/>
</dbReference>
<evidence type="ECO:0000256" key="8">
    <source>
        <dbReference type="RuleBase" id="RU361142"/>
    </source>
</evidence>
<dbReference type="InterPro" id="IPR005013">
    <property type="entry name" value="DDOST_48_kDa_subunit"/>
</dbReference>
<evidence type="ECO:0000313" key="11">
    <source>
        <dbReference type="EMBL" id="KAK5632325.1"/>
    </source>
</evidence>
<evidence type="ECO:0000313" key="12">
    <source>
        <dbReference type="Proteomes" id="UP001305414"/>
    </source>
</evidence>
<feature type="chain" id="PRO_5042671330" description="Dolichyl-diphosphooligosaccharide--protein glycosyltransferase subunit WBP1" evidence="8">
    <location>
        <begin position="19"/>
        <end position="477"/>
    </location>
</feature>
<feature type="domain" description="OST48 N-terminal" evidence="9">
    <location>
        <begin position="26"/>
        <end position="301"/>
    </location>
</feature>
<gene>
    <name evidence="11" type="ORF">RRF57_008039</name>
</gene>
<dbReference type="InterPro" id="IPR055459">
    <property type="entry name" value="OST48_MD"/>
</dbReference>
<feature type="signal peptide" evidence="8">
    <location>
        <begin position="1"/>
        <end position="18"/>
    </location>
</feature>